<dbReference type="Proteomes" id="UP001153148">
    <property type="component" value="Unassembled WGS sequence"/>
</dbReference>
<dbReference type="EMBL" id="CAJPIN010002497">
    <property type="protein sequence ID" value="CAG2055456.1"/>
    <property type="molecule type" value="Genomic_DNA"/>
</dbReference>
<organism evidence="2 3">
    <name type="scientific">Timema podura</name>
    <name type="common">Walking stick</name>
    <dbReference type="NCBI Taxonomy" id="61482"/>
    <lineage>
        <taxon>Eukaryota</taxon>
        <taxon>Metazoa</taxon>
        <taxon>Ecdysozoa</taxon>
        <taxon>Arthropoda</taxon>
        <taxon>Hexapoda</taxon>
        <taxon>Insecta</taxon>
        <taxon>Pterygota</taxon>
        <taxon>Neoptera</taxon>
        <taxon>Polyneoptera</taxon>
        <taxon>Phasmatodea</taxon>
        <taxon>Timematodea</taxon>
        <taxon>Timematoidea</taxon>
        <taxon>Timematidae</taxon>
        <taxon>Timema</taxon>
    </lineage>
</organism>
<evidence type="ECO:0000256" key="1">
    <source>
        <dbReference type="SAM" id="MobiDB-lite"/>
    </source>
</evidence>
<name>A0ABN7NJD1_TIMPD</name>
<comment type="caution">
    <text evidence="2">The sequence shown here is derived from an EMBL/GenBank/DDBJ whole genome shotgun (WGS) entry which is preliminary data.</text>
</comment>
<protein>
    <submittedName>
        <fullName evidence="2">Uncharacterized protein</fullName>
    </submittedName>
</protein>
<evidence type="ECO:0000313" key="2">
    <source>
        <dbReference type="EMBL" id="CAG2055456.1"/>
    </source>
</evidence>
<accession>A0ABN7NJD1</accession>
<proteinExistence type="predicted"/>
<feature type="region of interest" description="Disordered" evidence="1">
    <location>
        <begin position="31"/>
        <end position="58"/>
    </location>
</feature>
<gene>
    <name evidence="2" type="ORF">TPAB3V08_LOCUS2459</name>
</gene>
<sequence length="156" mass="17766">MIFKLLNPVLIGRAGSSSFRGEIDWEALDQGNDLYDPDSQGGRERENKLGQYKPKSPTTLVNRPITEKCVDLSHLCYPEELQSADNSNIFKGSSWLDNQRRTSGWDRLQIFDKEHQPSSGTRTMSYNQFGLNRVTSYANVLGNKKVEFRESVPTFT</sequence>
<reference evidence="2" key="1">
    <citation type="submission" date="2021-03" db="EMBL/GenBank/DDBJ databases">
        <authorList>
            <person name="Tran Van P."/>
        </authorList>
    </citation>
    <scope>NUCLEOTIDE SEQUENCE</scope>
</reference>
<evidence type="ECO:0000313" key="3">
    <source>
        <dbReference type="Proteomes" id="UP001153148"/>
    </source>
</evidence>
<keyword evidence="3" id="KW-1185">Reference proteome</keyword>